<dbReference type="Gene3D" id="2.130.10.30">
    <property type="entry name" value="Regulator of chromosome condensation 1/beta-lactamase-inhibitor protein II"/>
    <property type="match status" value="1"/>
</dbReference>
<evidence type="ECO:0000256" key="2">
    <source>
        <dbReference type="SAM" id="MobiDB-lite"/>
    </source>
</evidence>
<dbReference type="PRINTS" id="PR00633">
    <property type="entry name" value="RCCNDNSATION"/>
</dbReference>
<evidence type="ECO:0000313" key="4">
    <source>
        <dbReference type="Proteomes" id="UP001360953"/>
    </source>
</evidence>
<evidence type="ECO:0000313" key="3">
    <source>
        <dbReference type="EMBL" id="KAK7530892.1"/>
    </source>
</evidence>
<dbReference type="RefSeq" id="XP_066650965.1">
    <property type="nucleotide sequence ID" value="XM_066797480.1"/>
</dbReference>
<organism evidence="3 4">
    <name type="scientific">Phyllosticta citribraziliensis</name>
    <dbReference type="NCBI Taxonomy" id="989973"/>
    <lineage>
        <taxon>Eukaryota</taxon>
        <taxon>Fungi</taxon>
        <taxon>Dikarya</taxon>
        <taxon>Ascomycota</taxon>
        <taxon>Pezizomycotina</taxon>
        <taxon>Dothideomycetes</taxon>
        <taxon>Dothideomycetes incertae sedis</taxon>
        <taxon>Botryosphaeriales</taxon>
        <taxon>Phyllostictaceae</taxon>
        <taxon>Phyllosticta</taxon>
    </lineage>
</organism>
<feature type="repeat" description="RCC1" evidence="1">
    <location>
        <begin position="129"/>
        <end position="212"/>
    </location>
</feature>
<dbReference type="PANTHER" id="PTHR45982:SF3">
    <property type="entry name" value="F-BOX PROTEIN POF9"/>
    <property type="match status" value="1"/>
</dbReference>
<reference evidence="3 4" key="1">
    <citation type="submission" date="2024-04" db="EMBL/GenBank/DDBJ databases">
        <title>Phyllosticta paracitricarpa is synonymous to the EU quarantine fungus P. citricarpa based on phylogenomic analyses.</title>
        <authorList>
            <consortium name="Lawrence Berkeley National Laboratory"/>
            <person name="Van ingen-buijs V.A."/>
            <person name="Van westerhoven A.C."/>
            <person name="Haridas S."/>
            <person name="Skiadas P."/>
            <person name="Martin F."/>
            <person name="Groenewald J.Z."/>
            <person name="Crous P.W."/>
            <person name="Seidl M.F."/>
        </authorList>
    </citation>
    <scope>NUCLEOTIDE SEQUENCE [LARGE SCALE GENOMIC DNA]</scope>
    <source>
        <strain evidence="3 4">CPC 17464</strain>
    </source>
</reference>
<evidence type="ECO:0000256" key="1">
    <source>
        <dbReference type="PROSITE-ProRule" id="PRU00235"/>
    </source>
</evidence>
<sequence length="724" mass="80765">MADREQSSAAPAADREHPSSTPQTQQEPLSPARQASEQPSAPAPPSTQKITPLTERPLDILLLLVPHLDASSFINLTRTCKVFYDESFRLDPAYWALITRETFRLPNQPAVDFNGPLWQSLYKRLLTQTHVYTWGNNDHGALGQENDNETDEPPRPRWPRLRGPILRRGGRHPMRIPLDHRAYPFEMVKSKDLGVISDMQCGGWSTTLLTSRGSLHTSGTIGNDFVSHNNLQPLNYPPGYPKPTERQDEAVTIRQFSSGRSHILGLSDNGRIWSWYSVKEHGRRITFLHVDTIETKNASLKHEKRGVVRKVVAGWNASSAYVTGSGIILWKPHSRSFNATDDRTADTIEIADSVQVPNTTYTRPLGTAREPDDATRELGLNVGEVINFVVLEHFVVFVTDIGKFFAAQLEWDADGNGGNCTGIVELAALSTVTDKRNRVDIQGSFRSFAAFRHDEVITGSQDYLNACFDHGPDNAHIDGLKRIPALQNSGVISLAFGDHHYHALKKDGSIFSFGRESQACGSLGLGGEGEAEKRLRGQYFDTNRIDNLLVQHAYTTGRQVWFDEVKRKWVTYISSGGYDPADAQARIRETAHPRSLALAEVSEWIEQQGRDWDKHPDLADANEDGLGSHFALTVTAAGWHSGAIVLVNEELAKRTTPRIDPSAFVDPVNHGASPGPGFWYRWADHHFPRLQLSNGVVLPSERGVPIDQWKGGVRPNWVLDQEFR</sequence>
<comment type="caution">
    <text evidence="3">The sequence shown here is derived from an EMBL/GenBank/DDBJ whole genome shotgun (WGS) entry which is preliminary data.</text>
</comment>
<name>A0ABR1L6M5_9PEZI</name>
<dbReference type="InterPro" id="IPR051553">
    <property type="entry name" value="Ran_GTPase-activating"/>
</dbReference>
<dbReference type="Proteomes" id="UP001360953">
    <property type="component" value="Unassembled WGS sequence"/>
</dbReference>
<dbReference type="PROSITE" id="PS50012">
    <property type="entry name" value="RCC1_3"/>
    <property type="match status" value="1"/>
</dbReference>
<dbReference type="Pfam" id="PF00415">
    <property type="entry name" value="RCC1"/>
    <property type="match status" value="1"/>
</dbReference>
<dbReference type="PANTHER" id="PTHR45982">
    <property type="entry name" value="REGULATOR OF CHROMOSOME CONDENSATION"/>
    <property type="match status" value="1"/>
</dbReference>
<dbReference type="CDD" id="cd09917">
    <property type="entry name" value="F-box_SF"/>
    <property type="match status" value="1"/>
</dbReference>
<dbReference type="EMBL" id="JBBPEH010000013">
    <property type="protein sequence ID" value="KAK7530892.1"/>
    <property type="molecule type" value="Genomic_DNA"/>
</dbReference>
<dbReference type="SUPFAM" id="SSF50985">
    <property type="entry name" value="RCC1/BLIP-II"/>
    <property type="match status" value="1"/>
</dbReference>
<dbReference type="GeneID" id="92030386"/>
<gene>
    <name evidence="3" type="ORF">J3D65DRAFT_560733</name>
</gene>
<dbReference type="InterPro" id="IPR009091">
    <property type="entry name" value="RCC1/BLIP-II"/>
</dbReference>
<feature type="region of interest" description="Disordered" evidence="2">
    <location>
        <begin position="137"/>
        <end position="163"/>
    </location>
</feature>
<protein>
    <submittedName>
        <fullName evidence="3">Regulator of chromosome condensation 1/beta-lactamase-inhibitor protein II</fullName>
    </submittedName>
</protein>
<proteinExistence type="predicted"/>
<keyword evidence="4" id="KW-1185">Reference proteome</keyword>
<dbReference type="InterPro" id="IPR000408">
    <property type="entry name" value="Reg_chr_condens"/>
</dbReference>
<feature type="compositionally biased region" description="Low complexity" evidence="2">
    <location>
        <begin position="30"/>
        <end position="40"/>
    </location>
</feature>
<feature type="compositionally biased region" description="Polar residues" evidence="2">
    <location>
        <begin position="19"/>
        <end position="28"/>
    </location>
</feature>
<accession>A0ABR1L6M5</accession>
<feature type="region of interest" description="Disordered" evidence="2">
    <location>
        <begin position="1"/>
        <end position="51"/>
    </location>
</feature>